<proteinExistence type="predicted"/>
<dbReference type="Proteomes" id="UP001176941">
    <property type="component" value="Unassembled WGS sequence"/>
</dbReference>
<dbReference type="EMBL" id="CATKSN020000213">
    <property type="protein sequence ID" value="CAI9149282.1"/>
    <property type="molecule type" value="Genomic_DNA"/>
</dbReference>
<reference evidence="1" key="1">
    <citation type="submission" date="2023-04" db="EMBL/GenBank/DDBJ databases">
        <authorList>
            <consortium name="ELIXIR-Norway"/>
        </authorList>
    </citation>
    <scope>NUCLEOTIDE SEQUENCE [LARGE SCALE GENOMIC DNA]</scope>
</reference>
<gene>
    <name evidence="1" type="ORF">MRATA1EN1_LOCUS30900</name>
</gene>
<name>A0ABN8XJ23_RANTA</name>
<evidence type="ECO:0000313" key="2">
    <source>
        <dbReference type="Proteomes" id="UP001176941"/>
    </source>
</evidence>
<evidence type="ECO:0000313" key="1">
    <source>
        <dbReference type="EMBL" id="CAI9149282.1"/>
    </source>
</evidence>
<sequence length="154" mass="17109">MARMGDYYSLSGSAGTGEDRYAATKDSHELCCAFLLSLKGFWSLGARGSLSANEITGGCPGIFDDDPQTLQSLRRETRQWRVERLHSSVQDIIAYNSLSWPLAHTSLQKRPKQQPLCPRSKRQTGVCCIFAEADGCPIRDLGNGYAADCRRRYV</sequence>
<organism evidence="1 2">
    <name type="scientific">Rangifer tarandus platyrhynchus</name>
    <name type="common">Svalbard reindeer</name>
    <dbReference type="NCBI Taxonomy" id="3082113"/>
    <lineage>
        <taxon>Eukaryota</taxon>
        <taxon>Metazoa</taxon>
        <taxon>Chordata</taxon>
        <taxon>Craniata</taxon>
        <taxon>Vertebrata</taxon>
        <taxon>Euteleostomi</taxon>
        <taxon>Mammalia</taxon>
        <taxon>Eutheria</taxon>
        <taxon>Laurasiatheria</taxon>
        <taxon>Artiodactyla</taxon>
        <taxon>Ruminantia</taxon>
        <taxon>Pecora</taxon>
        <taxon>Cervidae</taxon>
        <taxon>Odocoileinae</taxon>
        <taxon>Rangifer</taxon>
    </lineage>
</organism>
<keyword evidence="2" id="KW-1185">Reference proteome</keyword>
<comment type="caution">
    <text evidence="1">The sequence shown here is derived from an EMBL/GenBank/DDBJ whole genome shotgun (WGS) entry which is preliminary data.</text>
</comment>
<protein>
    <submittedName>
        <fullName evidence="1">Uncharacterized protein</fullName>
    </submittedName>
</protein>
<accession>A0ABN8XJ23</accession>